<feature type="compositionally biased region" description="Low complexity" evidence="1">
    <location>
        <begin position="42"/>
        <end position="57"/>
    </location>
</feature>
<dbReference type="Proteomes" id="UP000299102">
    <property type="component" value="Unassembled WGS sequence"/>
</dbReference>
<reference evidence="2 3" key="1">
    <citation type="journal article" date="2019" name="Commun. Biol.">
        <title>The bagworm genome reveals a unique fibroin gene that provides high tensile strength.</title>
        <authorList>
            <person name="Kono N."/>
            <person name="Nakamura H."/>
            <person name="Ohtoshi R."/>
            <person name="Tomita M."/>
            <person name="Numata K."/>
            <person name="Arakawa K."/>
        </authorList>
    </citation>
    <scope>NUCLEOTIDE SEQUENCE [LARGE SCALE GENOMIC DNA]</scope>
</reference>
<keyword evidence="3" id="KW-1185">Reference proteome</keyword>
<dbReference type="AlphaFoldDB" id="A0A4C1SGT7"/>
<evidence type="ECO:0000256" key="1">
    <source>
        <dbReference type="SAM" id="MobiDB-lite"/>
    </source>
</evidence>
<dbReference type="EMBL" id="BGZK01010199">
    <property type="protein sequence ID" value="GBP01369.1"/>
    <property type="molecule type" value="Genomic_DNA"/>
</dbReference>
<protein>
    <submittedName>
        <fullName evidence="2">Uncharacterized protein</fullName>
    </submittedName>
</protein>
<evidence type="ECO:0000313" key="2">
    <source>
        <dbReference type="EMBL" id="GBP01369.1"/>
    </source>
</evidence>
<name>A0A4C1SGT7_EUMVA</name>
<organism evidence="2 3">
    <name type="scientific">Eumeta variegata</name>
    <name type="common">Bagworm moth</name>
    <name type="synonym">Eumeta japonica</name>
    <dbReference type="NCBI Taxonomy" id="151549"/>
    <lineage>
        <taxon>Eukaryota</taxon>
        <taxon>Metazoa</taxon>
        <taxon>Ecdysozoa</taxon>
        <taxon>Arthropoda</taxon>
        <taxon>Hexapoda</taxon>
        <taxon>Insecta</taxon>
        <taxon>Pterygota</taxon>
        <taxon>Neoptera</taxon>
        <taxon>Endopterygota</taxon>
        <taxon>Lepidoptera</taxon>
        <taxon>Glossata</taxon>
        <taxon>Ditrysia</taxon>
        <taxon>Tineoidea</taxon>
        <taxon>Psychidae</taxon>
        <taxon>Oiketicinae</taxon>
        <taxon>Eumeta</taxon>
    </lineage>
</organism>
<sequence>MGRFRTGTPLVAADAEQKQVNWKKLPLPSSRKAPKATKDSNSKNAATPSSASSATSAIKDGAKRPSLKRHKDSLRECKPLNVLVYAETATSKESAVNTLKEILADNT</sequence>
<feature type="region of interest" description="Disordered" evidence="1">
    <location>
        <begin position="1"/>
        <end position="74"/>
    </location>
</feature>
<proteinExistence type="predicted"/>
<accession>A0A4C1SGT7</accession>
<dbReference type="OrthoDB" id="10250105at2759"/>
<gene>
    <name evidence="2" type="ORF">EVAR_73538_1</name>
</gene>
<dbReference type="STRING" id="151549.A0A4C1SGT7"/>
<evidence type="ECO:0000313" key="3">
    <source>
        <dbReference type="Proteomes" id="UP000299102"/>
    </source>
</evidence>
<comment type="caution">
    <text evidence="2">The sequence shown here is derived from an EMBL/GenBank/DDBJ whole genome shotgun (WGS) entry which is preliminary data.</text>
</comment>